<gene>
    <name evidence="5" type="primary">Bend2</name>
    <name evidence="5" type="ORF">FOF47_R01760</name>
</gene>
<feature type="domain" description="BEN" evidence="4">
    <location>
        <begin position="288"/>
        <end position="385"/>
    </location>
</feature>
<proteinExistence type="predicted"/>
<dbReference type="PROSITE" id="PS51457">
    <property type="entry name" value="BEN"/>
    <property type="match status" value="1"/>
</dbReference>
<feature type="compositionally biased region" description="Polar residues" evidence="3">
    <location>
        <begin position="149"/>
        <end position="165"/>
    </location>
</feature>
<reference evidence="5 6" key="1">
    <citation type="submission" date="2019-11" db="EMBL/GenBank/DDBJ databases">
        <authorList>
            <person name="Yang C."/>
            <person name="Li F."/>
        </authorList>
    </citation>
    <scope>NUCLEOTIDE SEQUENCE [LARGE SCALE GENOMIC DNA]</scope>
    <source>
        <strain evidence="5">KB4526</strain>
        <tissue evidence="5">Muscle</tissue>
    </source>
</reference>
<dbReference type="InterPro" id="IPR018379">
    <property type="entry name" value="BEN_domain"/>
</dbReference>
<dbReference type="AlphaFoldDB" id="A0A6G1B0J9"/>
<dbReference type="SMART" id="SM01025">
    <property type="entry name" value="BEN"/>
    <property type="match status" value="1"/>
</dbReference>
<accession>A0A6G1B0J9</accession>
<evidence type="ECO:0000313" key="5">
    <source>
        <dbReference type="EMBL" id="KAF0881312.1"/>
    </source>
</evidence>
<sequence length="389" mass="42208">LFIEMPAEAEASLGNSAKSVYYPASLGHENGQDTASSSVFILPNFVTAETSLENDSKTMNYPTSSANDSVQRPSPVFIPSNFAIGKLILLEVPGNADTSSKGSSKTTYYPVFLGSARDSDTDSSSLPVQPNFALEKVLLVEMPEKAKTSLENSSETTYYPTSLENESGPDPASLSQSIPPDFEMTIKEETTLEDSTKTTSCLPLQENDSGQDTLAHFFTPSSFGEGAWVAQSVKRPTSAQIMISRFVGLSPASGSVLTAQSLEPVSDSVSPSLSACPPLMLWYLGDPKREVKVLDAHLLVAQKKASPRYAVRYLIHILFSKEILMNSWVGVNSQGLPPLDPNKMAALREYLASVFPNYDLREYGKDWQACIADINSLIYSLRSEANTTP</sequence>
<comment type="caution">
    <text evidence="5">The sequence shown here is derived from an EMBL/GenBank/DDBJ whole genome shotgun (WGS) entry which is preliminary data.</text>
</comment>
<dbReference type="GO" id="GO:0003677">
    <property type="term" value="F:DNA binding"/>
    <property type="evidence" value="ECO:0007669"/>
    <property type="project" value="InterPro"/>
</dbReference>
<feature type="non-terminal residue" evidence="5">
    <location>
        <position position="1"/>
    </location>
</feature>
<dbReference type="EMBL" id="VOAJ01002742">
    <property type="protein sequence ID" value="KAF0881312.1"/>
    <property type="molecule type" value="Genomic_DNA"/>
</dbReference>
<dbReference type="Proteomes" id="UP000475037">
    <property type="component" value="Unassembled WGS sequence"/>
</dbReference>
<organism evidence="5 6">
    <name type="scientific">Crocuta crocuta</name>
    <name type="common">Spotted hyena</name>
    <dbReference type="NCBI Taxonomy" id="9678"/>
    <lineage>
        <taxon>Eukaryota</taxon>
        <taxon>Metazoa</taxon>
        <taxon>Chordata</taxon>
        <taxon>Craniata</taxon>
        <taxon>Vertebrata</taxon>
        <taxon>Euteleostomi</taxon>
        <taxon>Mammalia</taxon>
        <taxon>Eutheria</taxon>
        <taxon>Laurasiatheria</taxon>
        <taxon>Carnivora</taxon>
        <taxon>Feliformia</taxon>
        <taxon>Hyaenidae</taxon>
        <taxon>Crocuta</taxon>
    </lineage>
</organism>
<evidence type="ECO:0000256" key="2">
    <source>
        <dbReference type="ARBA" id="ARBA00023242"/>
    </source>
</evidence>
<dbReference type="Pfam" id="PF10523">
    <property type="entry name" value="BEN"/>
    <property type="match status" value="1"/>
</dbReference>
<protein>
    <submittedName>
        <fullName evidence="5">BEND2 protein</fullName>
    </submittedName>
</protein>
<dbReference type="PANTHER" id="PTHR47305">
    <property type="entry name" value="BEN DOMAIN-CONTAINING PROTEIN 2"/>
    <property type="match status" value="1"/>
</dbReference>
<feature type="region of interest" description="Disordered" evidence="3">
    <location>
        <begin position="145"/>
        <end position="178"/>
    </location>
</feature>
<keyword evidence="6" id="KW-1185">Reference proteome</keyword>
<evidence type="ECO:0000313" key="6">
    <source>
        <dbReference type="Proteomes" id="UP000475037"/>
    </source>
</evidence>
<name>A0A6G1B0J9_CROCR</name>
<dbReference type="GO" id="GO:0005634">
    <property type="term" value="C:nucleus"/>
    <property type="evidence" value="ECO:0007669"/>
    <property type="project" value="UniProtKB-SubCell"/>
</dbReference>
<dbReference type="PANTHER" id="PTHR47305:SF3">
    <property type="entry name" value="BEN DOMAIN-CONTAINING PROTEIN 2"/>
    <property type="match status" value="1"/>
</dbReference>
<feature type="non-terminal residue" evidence="5">
    <location>
        <position position="389"/>
    </location>
</feature>
<evidence type="ECO:0000256" key="1">
    <source>
        <dbReference type="ARBA" id="ARBA00004123"/>
    </source>
</evidence>
<keyword evidence="2" id="KW-0539">Nucleus</keyword>
<comment type="subcellular location">
    <subcellularLocation>
        <location evidence="1">Nucleus</location>
    </subcellularLocation>
</comment>
<evidence type="ECO:0000256" key="3">
    <source>
        <dbReference type="SAM" id="MobiDB-lite"/>
    </source>
</evidence>
<evidence type="ECO:0000259" key="4">
    <source>
        <dbReference type="PROSITE" id="PS51457"/>
    </source>
</evidence>